<dbReference type="InterPro" id="IPR046373">
    <property type="entry name" value="Acyl-CoA_Oxase/DH_mid-dom_sf"/>
</dbReference>
<keyword evidence="6 7" id="KW-0560">Oxidoreductase</keyword>
<evidence type="ECO:0000256" key="3">
    <source>
        <dbReference type="ARBA" id="ARBA00022630"/>
    </source>
</evidence>
<evidence type="ECO:0000256" key="5">
    <source>
        <dbReference type="ARBA" id="ARBA00022946"/>
    </source>
</evidence>
<comment type="cofactor">
    <cofactor evidence="1 7">
        <name>FAD</name>
        <dbReference type="ChEBI" id="CHEBI:57692"/>
    </cofactor>
</comment>
<dbReference type="RefSeq" id="WP_282537904.1">
    <property type="nucleotide sequence ID" value="NZ_JASCIS010000031.1"/>
</dbReference>
<dbReference type="Gene3D" id="2.40.110.10">
    <property type="entry name" value="Butyryl-CoA Dehydrogenase, subunit A, domain 2"/>
    <property type="match status" value="1"/>
</dbReference>
<evidence type="ECO:0000259" key="10">
    <source>
        <dbReference type="Pfam" id="PF02771"/>
    </source>
</evidence>
<dbReference type="InterPro" id="IPR052033">
    <property type="entry name" value="Glutaryl-CoA_DH_mitochondrial"/>
</dbReference>
<keyword evidence="3 7" id="KW-0285">Flavoprotein</keyword>
<evidence type="ECO:0000256" key="4">
    <source>
        <dbReference type="ARBA" id="ARBA00022827"/>
    </source>
</evidence>
<comment type="similarity">
    <text evidence="2 7">Belongs to the acyl-CoA dehydrogenase family.</text>
</comment>
<evidence type="ECO:0000256" key="6">
    <source>
        <dbReference type="ARBA" id="ARBA00023002"/>
    </source>
</evidence>
<sequence>MPIPALDAADPLGLESLLTDTERAVRDTVRQYLTDKVQPHIADWFERGELPHLPQLARDLGELGLLGMHLDGYGCAGMSALAYGVACRELEACDSGLRSFVSVQGSLAMFAIHRFGSEEQKQEWLPRMAAGEAIGCFGLTEPDHGSDPSSMRTRARREGGDWILDGRKMWITNGSVAAVAVVWARTEDGVRGFVVPTDSAGFSASEIKHKMSLRASVTSELVLDGVRLPASAMLPEARGVAAPLTCLNEARYGIVWGATGAARSAWQAAADYAAQREQFGKPLAGFQLTQQKLVDMAVEWHKSTLLALRLADLKDSAADVHPAQISFGKLNNVREALEICRTARTILGANGISLEYPVIRHMNNLESVLTYEGTTEMHTLALGHALTGHAAFR</sequence>
<protein>
    <submittedName>
        <fullName evidence="11">Acyl-CoA dehydrogenase family protein</fullName>
    </submittedName>
</protein>
<keyword evidence="12" id="KW-1185">Reference proteome</keyword>
<dbReference type="InterPro" id="IPR009100">
    <property type="entry name" value="AcylCoA_DH/oxidase_NM_dom_sf"/>
</dbReference>
<evidence type="ECO:0000259" key="9">
    <source>
        <dbReference type="Pfam" id="PF02770"/>
    </source>
</evidence>
<dbReference type="InterPro" id="IPR037069">
    <property type="entry name" value="AcylCoA_DH/ox_N_sf"/>
</dbReference>
<dbReference type="Pfam" id="PF00441">
    <property type="entry name" value="Acyl-CoA_dh_1"/>
    <property type="match status" value="1"/>
</dbReference>
<dbReference type="Proteomes" id="UP001237105">
    <property type="component" value="Unassembled WGS sequence"/>
</dbReference>
<dbReference type="EMBL" id="JASCIS010000031">
    <property type="protein sequence ID" value="MDI3422041.1"/>
    <property type="molecule type" value="Genomic_DNA"/>
</dbReference>
<dbReference type="InterPro" id="IPR006091">
    <property type="entry name" value="Acyl-CoA_Oxase/DH_mid-dom"/>
</dbReference>
<evidence type="ECO:0000256" key="1">
    <source>
        <dbReference type="ARBA" id="ARBA00001974"/>
    </source>
</evidence>
<proteinExistence type="inferred from homology"/>
<dbReference type="Gene3D" id="1.20.140.10">
    <property type="entry name" value="Butyryl-CoA Dehydrogenase, subunit A, domain 3"/>
    <property type="match status" value="1"/>
</dbReference>
<dbReference type="InterPro" id="IPR036250">
    <property type="entry name" value="AcylCo_DH-like_C"/>
</dbReference>
<dbReference type="SUPFAM" id="SSF47203">
    <property type="entry name" value="Acyl-CoA dehydrogenase C-terminal domain-like"/>
    <property type="match status" value="1"/>
</dbReference>
<gene>
    <name evidence="11" type="ORF">QIT00_26395</name>
</gene>
<dbReference type="InterPro" id="IPR009075">
    <property type="entry name" value="AcylCo_DH/oxidase_C"/>
</dbReference>
<evidence type="ECO:0000259" key="8">
    <source>
        <dbReference type="Pfam" id="PF00441"/>
    </source>
</evidence>
<dbReference type="InterPro" id="IPR013786">
    <property type="entry name" value="AcylCoA_DH/ox_N"/>
</dbReference>
<dbReference type="SUPFAM" id="SSF56645">
    <property type="entry name" value="Acyl-CoA dehydrogenase NM domain-like"/>
    <property type="match status" value="1"/>
</dbReference>
<feature type="domain" description="Acyl-CoA dehydrogenase/oxidase N-terminal" evidence="10">
    <location>
        <begin position="19"/>
        <end position="132"/>
    </location>
</feature>
<evidence type="ECO:0000313" key="12">
    <source>
        <dbReference type="Proteomes" id="UP001237105"/>
    </source>
</evidence>
<feature type="domain" description="Acyl-CoA oxidase/dehydrogenase middle" evidence="9">
    <location>
        <begin position="136"/>
        <end position="226"/>
    </location>
</feature>
<dbReference type="Pfam" id="PF02770">
    <property type="entry name" value="Acyl-CoA_dh_M"/>
    <property type="match status" value="1"/>
</dbReference>
<organism evidence="11 12">
    <name type="scientific">Streptomyces luteolus</name>
    <dbReference type="NCBI Taxonomy" id="3043615"/>
    <lineage>
        <taxon>Bacteria</taxon>
        <taxon>Bacillati</taxon>
        <taxon>Actinomycetota</taxon>
        <taxon>Actinomycetes</taxon>
        <taxon>Kitasatosporales</taxon>
        <taxon>Streptomycetaceae</taxon>
        <taxon>Streptomyces</taxon>
    </lineage>
</organism>
<name>A0ABT6T309_9ACTN</name>
<comment type="caution">
    <text evidence="11">The sequence shown here is derived from an EMBL/GenBank/DDBJ whole genome shotgun (WGS) entry which is preliminary data.</text>
</comment>
<keyword evidence="4 7" id="KW-0274">FAD</keyword>
<evidence type="ECO:0000256" key="7">
    <source>
        <dbReference type="RuleBase" id="RU362125"/>
    </source>
</evidence>
<reference evidence="11 12" key="1">
    <citation type="submission" date="2023-05" db="EMBL/GenBank/DDBJ databases">
        <title>Draft genome sequence of Streptomyces sp. B-S-A12 isolated from a cave soil in Thailand.</title>
        <authorList>
            <person name="Chamroensaksri N."/>
            <person name="Muangham S."/>
        </authorList>
    </citation>
    <scope>NUCLEOTIDE SEQUENCE [LARGE SCALE GENOMIC DNA]</scope>
    <source>
        <strain evidence="11 12">B-S-A12</strain>
    </source>
</reference>
<feature type="domain" description="Acyl-CoA dehydrogenase/oxidase C-terminal" evidence="8">
    <location>
        <begin position="238"/>
        <end position="385"/>
    </location>
</feature>
<accession>A0ABT6T309</accession>
<dbReference type="Gene3D" id="1.10.540.10">
    <property type="entry name" value="Acyl-CoA dehydrogenase/oxidase, N-terminal domain"/>
    <property type="match status" value="1"/>
</dbReference>
<dbReference type="Pfam" id="PF02771">
    <property type="entry name" value="Acyl-CoA_dh_N"/>
    <property type="match status" value="1"/>
</dbReference>
<evidence type="ECO:0000313" key="11">
    <source>
        <dbReference type="EMBL" id="MDI3422041.1"/>
    </source>
</evidence>
<dbReference type="PANTHER" id="PTHR42807:SF1">
    <property type="entry name" value="GLUTARYL-COA DEHYDROGENASE, MITOCHONDRIAL"/>
    <property type="match status" value="1"/>
</dbReference>
<dbReference type="PANTHER" id="PTHR42807">
    <property type="entry name" value="GLUTARYL-COA DEHYDROGENASE, MITOCHONDRIAL"/>
    <property type="match status" value="1"/>
</dbReference>
<evidence type="ECO:0000256" key="2">
    <source>
        <dbReference type="ARBA" id="ARBA00009347"/>
    </source>
</evidence>
<keyword evidence="5" id="KW-0809">Transit peptide</keyword>